<sequence>MCKKNTILNSTAQHSTAQHSTAQHSTAQHIILFKGRYHELDFKIDRFIDYLKSIGVDFYIVDTRNSESYSCKEFDDYIRQQGCVMFTYNDIGISLSENGENVWKKNNIPVYTYLVDHPRYYFDELFEPKCELSVICCDRNHVGFCEIFYSKVSRVFFVPQGGEEVELQIPMAKRKNDVIYMGNCKEEISSFSVPSVIFGREKEFYSFCISQLLSDPRQTTEYVINEFFLSNNIHATELELLDVYRTASHDIEHCVRRRFQLQAMHALDNEGIHVEVYGDGWEDSNMPFSDNIVIHERIPSEKLLHKVVESKISLCFIPWFKDGCSEKNFDSMINGALCVTDESDYLDERYKDGQNIIYFDLRNPEQMAGKVKSLLENEEELETIAYNGYQTAKDNDSWSNRYEYIYSIMNNKVV</sequence>
<dbReference type="Proteomes" id="UP000184097">
    <property type="component" value="Unassembled WGS sequence"/>
</dbReference>
<dbReference type="GO" id="GO:0016740">
    <property type="term" value="F:transferase activity"/>
    <property type="evidence" value="ECO:0007669"/>
    <property type="project" value="UniProtKB-KW"/>
</dbReference>
<evidence type="ECO:0000313" key="3">
    <source>
        <dbReference type="EMBL" id="SHN50313.1"/>
    </source>
</evidence>
<dbReference type="Gene3D" id="3.40.50.2000">
    <property type="entry name" value="Glycogen Phosphorylase B"/>
    <property type="match status" value="1"/>
</dbReference>
<reference evidence="3 4" key="1">
    <citation type="submission" date="2016-12" db="EMBL/GenBank/DDBJ databases">
        <authorList>
            <person name="Song W.-J."/>
            <person name="Kurnit D.M."/>
        </authorList>
    </citation>
    <scope>NUCLEOTIDE SEQUENCE [LARGE SCALE GENOMIC DNA]</scope>
    <source>
        <strain evidence="3 4">DSM 14810</strain>
    </source>
</reference>
<dbReference type="AlphaFoldDB" id="A0A1M7RVN0"/>
<organism evidence="3 4">
    <name type="scientific">Butyrivibrio hungatei DSM 14810</name>
    <dbReference type="NCBI Taxonomy" id="1121132"/>
    <lineage>
        <taxon>Bacteria</taxon>
        <taxon>Bacillati</taxon>
        <taxon>Bacillota</taxon>
        <taxon>Clostridia</taxon>
        <taxon>Lachnospirales</taxon>
        <taxon>Lachnospiraceae</taxon>
        <taxon>Butyrivibrio</taxon>
    </lineage>
</organism>
<feature type="domain" description="Spore protein YkvP/CgeB glycosyl transferase-like" evidence="2">
    <location>
        <begin position="257"/>
        <end position="405"/>
    </location>
</feature>
<evidence type="ECO:0000259" key="2">
    <source>
        <dbReference type="Pfam" id="PF13524"/>
    </source>
</evidence>
<gene>
    <name evidence="3" type="ORF">SAMN02745247_00474</name>
</gene>
<protein>
    <submittedName>
        <fullName evidence="3">Glycosyl transferases group 1</fullName>
    </submittedName>
</protein>
<evidence type="ECO:0000313" key="4">
    <source>
        <dbReference type="Proteomes" id="UP000184097"/>
    </source>
</evidence>
<proteinExistence type="predicted"/>
<accession>A0A1M7RVN0</accession>
<dbReference type="RefSeq" id="WP_083572614.1">
    <property type="nucleotide sequence ID" value="NZ_FRDH01000003.1"/>
</dbReference>
<evidence type="ECO:0000256" key="1">
    <source>
        <dbReference type="SAM" id="MobiDB-lite"/>
    </source>
</evidence>
<feature type="region of interest" description="Disordered" evidence="1">
    <location>
        <begin position="1"/>
        <end position="21"/>
    </location>
</feature>
<keyword evidence="3" id="KW-0808">Transferase</keyword>
<dbReference type="EMBL" id="FRDH01000003">
    <property type="protein sequence ID" value="SHN50313.1"/>
    <property type="molecule type" value="Genomic_DNA"/>
</dbReference>
<dbReference type="InterPro" id="IPR055259">
    <property type="entry name" value="YkvP/CgeB_Glyco_trans-like"/>
</dbReference>
<name>A0A1M7RVN0_9FIRM</name>
<dbReference type="Pfam" id="PF13524">
    <property type="entry name" value="Glyco_trans_1_2"/>
    <property type="match status" value="1"/>
</dbReference>
<dbReference type="SUPFAM" id="SSF53756">
    <property type="entry name" value="UDP-Glycosyltransferase/glycogen phosphorylase"/>
    <property type="match status" value="1"/>
</dbReference>